<gene>
    <name evidence="2" type="ORF">B0A54_06131</name>
</gene>
<proteinExistence type="predicted"/>
<evidence type="ECO:0000256" key="1">
    <source>
        <dbReference type="SAM" id="MobiDB-lite"/>
    </source>
</evidence>
<feature type="compositionally biased region" description="Basic and acidic residues" evidence="1">
    <location>
        <begin position="197"/>
        <end position="215"/>
    </location>
</feature>
<accession>A0A4U0V4F3</accession>
<feature type="compositionally biased region" description="Basic and acidic residues" evidence="1">
    <location>
        <begin position="229"/>
        <end position="246"/>
    </location>
</feature>
<protein>
    <submittedName>
        <fullName evidence="2">Uncharacterized protein</fullName>
    </submittedName>
</protein>
<sequence length="246" mass="27052">MWGTFYVTAGTIPATIKTRYRKMTTAVTGKVKALFKKAVTPIHKSPTTDLDSTFLWIDARTPYHHGESRMITLPPADEDTDGGYPGWLSARDEDRVPQPTPSHHVNITATSPAYAEFCRERVERRAKFQACLDHGSIKDLAEFEAGLIEDGLLQERRAVLAHRGAKVEESRETDLAVEEGVVGFDAAADDLANTGIEQRKDVEITEHRDATKSDGKLQGTDAEAPESIVRAEETDGETKQEDVSGG</sequence>
<evidence type="ECO:0000313" key="3">
    <source>
        <dbReference type="Proteomes" id="UP000310066"/>
    </source>
</evidence>
<comment type="caution">
    <text evidence="2">The sequence shown here is derived from an EMBL/GenBank/DDBJ whole genome shotgun (WGS) entry which is preliminary data.</text>
</comment>
<organism evidence="2 3">
    <name type="scientific">Friedmanniomyces endolithicus</name>
    <dbReference type="NCBI Taxonomy" id="329885"/>
    <lineage>
        <taxon>Eukaryota</taxon>
        <taxon>Fungi</taxon>
        <taxon>Dikarya</taxon>
        <taxon>Ascomycota</taxon>
        <taxon>Pezizomycotina</taxon>
        <taxon>Dothideomycetes</taxon>
        <taxon>Dothideomycetidae</taxon>
        <taxon>Mycosphaerellales</taxon>
        <taxon>Teratosphaeriaceae</taxon>
        <taxon>Friedmanniomyces</taxon>
    </lineage>
</organism>
<dbReference type="AlphaFoldDB" id="A0A4U0V4F3"/>
<dbReference type="Proteomes" id="UP000310066">
    <property type="component" value="Unassembled WGS sequence"/>
</dbReference>
<reference evidence="2 3" key="1">
    <citation type="submission" date="2017-03" db="EMBL/GenBank/DDBJ databases">
        <title>Genomes of endolithic fungi from Antarctica.</title>
        <authorList>
            <person name="Coleine C."/>
            <person name="Masonjones S."/>
            <person name="Stajich J.E."/>
        </authorList>
    </citation>
    <scope>NUCLEOTIDE SEQUENCE [LARGE SCALE GENOMIC DNA]</scope>
    <source>
        <strain evidence="2 3">CCFEE 5311</strain>
    </source>
</reference>
<dbReference type="OrthoDB" id="3926894at2759"/>
<evidence type="ECO:0000313" key="2">
    <source>
        <dbReference type="EMBL" id="TKA43182.1"/>
    </source>
</evidence>
<feature type="region of interest" description="Disordered" evidence="1">
    <location>
        <begin position="197"/>
        <end position="246"/>
    </location>
</feature>
<name>A0A4U0V4F3_9PEZI</name>
<dbReference type="EMBL" id="NAJP01000020">
    <property type="protein sequence ID" value="TKA43182.1"/>
    <property type="molecule type" value="Genomic_DNA"/>
</dbReference>